<sequence>MKMTHSQVMLNNLSDDIEREARAAKAQGHTVRKARQGGMWVYGWRIFPEYVSEVGAWCVARQTRSTGSSAARFTAAPGVTAETVVRRILEESS</sequence>
<gene>
    <name evidence="1" type="ORF">GCM10009839_59090</name>
</gene>
<protein>
    <submittedName>
        <fullName evidence="1">Uncharacterized protein</fullName>
    </submittedName>
</protein>
<dbReference type="Proteomes" id="UP001500751">
    <property type="component" value="Unassembled WGS sequence"/>
</dbReference>
<organism evidence="1 2">
    <name type="scientific">Catenulispora yoronensis</name>
    <dbReference type="NCBI Taxonomy" id="450799"/>
    <lineage>
        <taxon>Bacteria</taxon>
        <taxon>Bacillati</taxon>
        <taxon>Actinomycetota</taxon>
        <taxon>Actinomycetes</taxon>
        <taxon>Catenulisporales</taxon>
        <taxon>Catenulisporaceae</taxon>
        <taxon>Catenulispora</taxon>
    </lineage>
</organism>
<comment type="caution">
    <text evidence="1">The sequence shown here is derived from an EMBL/GenBank/DDBJ whole genome shotgun (WGS) entry which is preliminary data.</text>
</comment>
<proteinExistence type="predicted"/>
<evidence type="ECO:0000313" key="2">
    <source>
        <dbReference type="Proteomes" id="UP001500751"/>
    </source>
</evidence>
<accession>A0ABP5GJA2</accession>
<evidence type="ECO:0000313" key="1">
    <source>
        <dbReference type="EMBL" id="GAA2046687.1"/>
    </source>
</evidence>
<dbReference type="EMBL" id="BAAAQN010000041">
    <property type="protein sequence ID" value="GAA2046687.1"/>
    <property type="molecule type" value="Genomic_DNA"/>
</dbReference>
<name>A0ABP5GJA2_9ACTN</name>
<keyword evidence="2" id="KW-1185">Reference proteome</keyword>
<reference evidence="2" key="1">
    <citation type="journal article" date="2019" name="Int. J. Syst. Evol. Microbiol.">
        <title>The Global Catalogue of Microorganisms (GCM) 10K type strain sequencing project: providing services to taxonomists for standard genome sequencing and annotation.</title>
        <authorList>
            <consortium name="The Broad Institute Genomics Platform"/>
            <consortium name="The Broad Institute Genome Sequencing Center for Infectious Disease"/>
            <person name="Wu L."/>
            <person name="Ma J."/>
        </authorList>
    </citation>
    <scope>NUCLEOTIDE SEQUENCE [LARGE SCALE GENOMIC DNA]</scope>
    <source>
        <strain evidence="2">JCM 16014</strain>
    </source>
</reference>
<dbReference type="RefSeq" id="WP_344668944.1">
    <property type="nucleotide sequence ID" value="NZ_BAAAQN010000041.1"/>
</dbReference>